<feature type="transmembrane region" description="Helical" evidence="6">
    <location>
        <begin position="152"/>
        <end position="173"/>
    </location>
</feature>
<keyword evidence="5 6" id="KW-0472">Membrane</keyword>
<evidence type="ECO:0000256" key="6">
    <source>
        <dbReference type="SAM" id="Phobius"/>
    </source>
</evidence>
<accession>A0A4S4A575</accession>
<dbReference type="Proteomes" id="UP000307507">
    <property type="component" value="Unassembled WGS sequence"/>
</dbReference>
<feature type="transmembrane region" description="Helical" evidence="6">
    <location>
        <begin position="390"/>
        <end position="412"/>
    </location>
</feature>
<dbReference type="Pfam" id="PF01943">
    <property type="entry name" value="Polysacc_synt"/>
    <property type="match status" value="1"/>
</dbReference>
<organism evidence="7 8">
    <name type="scientific">Flavobacterium supellecticarium</name>
    <dbReference type="NCBI Taxonomy" id="2565924"/>
    <lineage>
        <taxon>Bacteria</taxon>
        <taxon>Pseudomonadati</taxon>
        <taxon>Bacteroidota</taxon>
        <taxon>Flavobacteriia</taxon>
        <taxon>Flavobacteriales</taxon>
        <taxon>Flavobacteriaceae</taxon>
        <taxon>Flavobacterium</taxon>
    </lineage>
</organism>
<protein>
    <submittedName>
        <fullName evidence="7">Lipopolysaccharide biosynthesis protein</fullName>
    </submittedName>
</protein>
<dbReference type="AlphaFoldDB" id="A0A4S4A575"/>
<dbReference type="InterPro" id="IPR050833">
    <property type="entry name" value="Poly_Biosynth_Transport"/>
</dbReference>
<feature type="transmembrane region" description="Helical" evidence="6">
    <location>
        <begin position="80"/>
        <end position="100"/>
    </location>
</feature>
<feature type="transmembrane region" description="Helical" evidence="6">
    <location>
        <begin position="217"/>
        <end position="235"/>
    </location>
</feature>
<dbReference type="PANTHER" id="PTHR30250">
    <property type="entry name" value="PST FAMILY PREDICTED COLANIC ACID TRANSPORTER"/>
    <property type="match status" value="1"/>
</dbReference>
<evidence type="ECO:0000256" key="5">
    <source>
        <dbReference type="ARBA" id="ARBA00023136"/>
    </source>
</evidence>
<dbReference type="GO" id="GO:0005886">
    <property type="term" value="C:plasma membrane"/>
    <property type="evidence" value="ECO:0007669"/>
    <property type="project" value="UniProtKB-SubCell"/>
</dbReference>
<dbReference type="EMBL" id="SSNZ01000001">
    <property type="protein sequence ID" value="THF53498.1"/>
    <property type="molecule type" value="Genomic_DNA"/>
</dbReference>
<evidence type="ECO:0000256" key="3">
    <source>
        <dbReference type="ARBA" id="ARBA00022692"/>
    </source>
</evidence>
<dbReference type="PANTHER" id="PTHR30250:SF11">
    <property type="entry name" value="O-ANTIGEN TRANSPORTER-RELATED"/>
    <property type="match status" value="1"/>
</dbReference>
<feature type="transmembrane region" description="Helical" evidence="6">
    <location>
        <begin position="37"/>
        <end position="60"/>
    </location>
</feature>
<sequence>MGIVINQSIKNTIITYIGFAIGAANTLFMYPKFLGETYYGLTGYLLSSANIIMPLMAFGVHNTLIKYFTHYKTEKEKEEFLTLVLFLPFLLIIPMMLFGTFGYSAIASFLSRKNPIIYEYVWQIPVIGLCMGYFEIFYAWVKVHMQSVFGSFIKEIALRIFITVFLFLVYFKWITPEAFVNFLMLIYLAVMLLMLFYAFKVKPIVFRFKLPHNTRAVLVYSSFIILSGSIANMLLDVDKNMIGQYIAIENIAYYSVAIFIATVISVPSRAMHQITYPITAKLMTENKHDELNDLYKKTSISLQVVGGLVFLGILVNVKELYTLLPANYSGGIFVVFVIGLSKYFDLLLGNNNAIIFNSKYYRAVLFLGLLLVFLTVSLNMYFIPRMGIEGAAIATLISITLYSLAKLLFVVVRMKLFPFSKKTLYSLAISLGCFFAFYYWDFPFHAVIGILLKSTLISAVYLYLNYIFKISDDINFVLDKVLTMVRLKRK</sequence>
<feature type="transmembrane region" description="Helical" evidence="6">
    <location>
        <begin position="424"/>
        <end position="440"/>
    </location>
</feature>
<feature type="transmembrane region" description="Helical" evidence="6">
    <location>
        <begin position="241"/>
        <end position="264"/>
    </location>
</feature>
<evidence type="ECO:0000256" key="2">
    <source>
        <dbReference type="ARBA" id="ARBA00022475"/>
    </source>
</evidence>
<feature type="transmembrane region" description="Helical" evidence="6">
    <location>
        <begin position="329"/>
        <end position="348"/>
    </location>
</feature>
<comment type="caution">
    <text evidence="7">The sequence shown here is derived from an EMBL/GenBank/DDBJ whole genome shotgun (WGS) entry which is preliminary data.</text>
</comment>
<feature type="transmembrane region" description="Helical" evidence="6">
    <location>
        <begin position="120"/>
        <end position="140"/>
    </location>
</feature>
<dbReference type="OrthoDB" id="88014at2"/>
<feature type="transmembrane region" description="Helical" evidence="6">
    <location>
        <begin position="446"/>
        <end position="464"/>
    </location>
</feature>
<keyword evidence="8" id="KW-1185">Reference proteome</keyword>
<comment type="subcellular location">
    <subcellularLocation>
        <location evidence="1">Cell membrane</location>
        <topology evidence="1">Multi-pass membrane protein</topology>
    </subcellularLocation>
</comment>
<feature type="transmembrane region" description="Helical" evidence="6">
    <location>
        <begin position="300"/>
        <end position="317"/>
    </location>
</feature>
<evidence type="ECO:0000256" key="4">
    <source>
        <dbReference type="ARBA" id="ARBA00022989"/>
    </source>
</evidence>
<feature type="transmembrane region" description="Helical" evidence="6">
    <location>
        <begin position="179"/>
        <end position="197"/>
    </location>
</feature>
<proteinExistence type="predicted"/>
<keyword evidence="2" id="KW-1003">Cell membrane</keyword>
<keyword evidence="4 6" id="KW-1133">Transmembrane helix</keyword>
<dbReference type="InterPro" id="IPR002797">
    <property type="entry name" value="Polysacc_synth"/>
</dbReference>
<evidence type="ECO:0000313" key="7">
    <source>
        <dbReference type="EMBL" id="THF53498.1"/>
    </source>
</evidence>
<feature type="transmembrane region" description="Helical" evidence="6">
    <location>
        <begin position="360"/>
        <end position="384"/>
    </location>
</feature>
<evidence type="ECO:0000313" key="8">
    <source>
        <dbReference type="Proteomes" id="UP000307507"/>
    </source>
</evidence>
<reference evidence="7 8" key="1">
    <citation type="submission" date="2019-04" db="EMBL/GenBank/DDBJ databases">
        <title>Flavobacterium sp. nov. isolated from construction timber.</title>
        <authorList>
            <person name="Lin S.-Y."/>
            <person name="Chang C.-T."/>
            <person name="Young C.-C."/>
        </authorList>
    </citation>
    <scope>NUCLEOTIDE SEQUENCE [LARGE SCALE GENOMIC DNA]</scope>
    <source>
        <strain evidence="7 8">CC-CTC003</strain>
    </source>
</reference>
<name>A0A4S4A575_9FLAO</name>
<evidence type="ECO:0000256" key="1">
    <source>
        <dbReference type="ARBA" id="ARBA00004651"/>
    </source>
</evidence>
<gene>
    <name evidence="7" type="ORF">E6C50_04660</name>
</gene>
<dbReference type="RefSeq" id="WP_136402021.1">
    <property type="nucleotide sequence ID" value="NZ_SSNZ01000001.1"/>
</dbReference>
<keyword evidence="3 6" id="KW-0812">Transmembrane</keyword>
<feature type="transmembrane region" description="Helical" evidence="6">
    <location>
        <begin position="12"/>
        <end position="31"/>
    </location>
</feature>